<comment type="cofactor">
    <cofactor evidence="1">
        <name>Mg(2+)</name>
        <dbReference type="ChEBI" id="CHEBI:18420"/>
    </cofactor>
</comment>
<keyword evidence="2" id="KW-1277">Toxin-antitoxin system</keyword>
<protein>
    <recommendedName>
        <fullName evidence="8">PIN domain-containing protein</fullName>
    </recommendedName>
</protein>
<evidence type="ECO:0000256" key="5">
    <source>
        <dbReference type="ARBA" id="ARBA00022801"/>
    </source>
</evidence>
<dbReference type="Proteomes" id="UP000587524">
    <property type="component" value="Unassembled WGS sequence"/>
</dbReference>
<evidence type="ECO:0000256" key="1">
    <source>
        <dbReference type="ARBA" id="ARBA00001946"/>
    </source>
</evidence>
<comment type="similarity">
    <text evidence="7">Belongs to the PINc/VapC protein family.</text>
</comment>
<evidence type="ECO:0000256" key="2">
    <source>
        <dbReference type="ARBA" id="ARBA00022649"/>
    </source>
</evidence>
<gene>
    <name evidence="9" type="ORF">HNQ97_006350</name>
</gene>
<dbReference type="PANTHER" id="PTHR33653">
    <property type="entry name" value="RIBONUCLEASE VAPC2"/>
    <property type="match status" value="1"/>
</dbReference>
<dbReference type="Gene3D" id="3.40.50.1010">
    <property type="entry name" value="5'-nuclease"/>
    <property type="match status" value="1"/>
</dbReference>
<feature type="domain" description="PIN" evidence="8">
    <location>
        <begin position="2"/>
        <end position="139"/>
    </location>
</feature>
<proteinExistence type="inferred from homology"/>
<evidence type="ECO:0000313" key="9">
    <source>
        <dbReference type="EMBL" id="MBA9024311.1"/>
    </source>
</evidence>
<dbReference type="InterPro" id="IPR029060">
    <property type="entry name" value="PIN-like_dom_sf"/>
</dbReference>
<dbReference type="Pfam" id="PF01850">
    <property type="entry name" value="PIN"/>
    <property type="match status" value="1"/>
</dbReference>
<comment type="caution">
    <text evidence="9">The sequence shown here is derived from an EMBL/GenBank/DDBJ whole genome shotgun (WGS) entry which is preliminary data.</text>
</comment>
<dbReference type="InterPro" id="IPR002716">
    <property type="entry name" value="PIN_dom"/>
</dbReference>
<dbReference type="SUPFAM" id="SSF88723">
    <property type="entry name" value="PIN domain-like"/>
    <property type="match status" value="1"/>
</dbReference>
<evidence type="ECO:0000256" key="4">
    <source>
        <dbReference type="ARBA" id="ARBA00022723"/>
    </source>
</evidence>
<dbReference type="CDD" id="cd18746">
    <property type="entry name" value="PIN_VapC4-5_FitB-like"/>
    <property type="match status" value="1"/>
</dbReference>
<dbReference type="PANTHER" id="PTHR33653:SF1">
    <property type="entry name" value="RIBONUCLEASE VAPC2"/>
    <property type="match status" value="1"/>
</dbReference>
<accession>A0ABR6CHB5</accession>
<evidence type="ECO:0000256" key="3">
    <source>
        <dbReference type="ARBA" id="ARBA00022722"/>
    </source>
</evidence>
<organism evidence="9 10">
    <name type="scientific">Aminobacter ciceronei</name>
    <dbReference type="NCBI Taxonomy" id="150723"/>
    <lineage>
        <taxon>Bacteria</taxon>
        <taxon>Pseudomonadati</taxon>
        <taxon>Pseudomonadota</taxon>
        <taxon>Alphaproteobacteria</taxon>
        <taxon>Hyphomicrobiales</taxon>
        <taxon>Phyllobacteriaceae</taxon>
        <taxon>Aminobacter</taxon>
    </lineage>
</organism>
<dbReference type="RefSeq" id="WP_182576075.1">
    <property type="nucleotide sequence ID" value="NZ_JACJHY010000055.1"/>
</dbReference>
<reference evidence="9 10" key="1">
    <citation type="submission" date="2020-08" db="EMBL/GenBank/DDBJ databases">
        <title>Genomic Encyclopedia of Type Strains, Phase IV (KMG-IV): sequencing the most valuable type-strain genomes for metagenomic binning, comparative biology and taxonomic classification.</title>
        <authorList>
            <person name="Goeker M."/>
        </authorList>
    </citation>
    <scope>NUCLEOTIDE SEQUENCE [LARGE SCALE GENOMIC DNA]</scope>
    <source>
        <strain evidence="9 10">DSM 17455</strain>
    </source>
</reference>
<keyword evidence="5" id="KW-0378">Hydrolase</keyword>
<dbReference type="InterPro" id="IPR050556">
    <property type="entry name" value="Type_II_TA_system_RNase"/>
</dbReference>
<keyword evidence="3" id="KW-0540">Nuclease</keyword>
<dbReference type="EMBL" id="JACJHZ010000055">
    <property type="protein sequence ID" value="MBA9024311.1"/>
    <property type="molecule type" value="Genomic_DNA"/>
</dbReference>
<evidence type="ECO:0000313" key="10">
    <source>
        <dbReference type="Proteomes" id="UP000587524"/>
    </source>
</evidence>
<name>A0ABR6CHB5_9HYPH</name>
<keyword evidence="4" id="KW-0479">Metal-binding</keyword>
<evidence type="ECO:0000259" key="8">
    <source>
        <dbReference type="Pfam" id="PF01850"/>
    </source>
</evidence>
<sequence length="176" mass="19911">MILLDTNIVSETTRKSPHPSVVAWLDTQPERGLALPFSALVEIQKGISDLMLKNLQKARALQRWLDDLLASDINFLPMDTRTALILGRMYATPQLRDLWTASAYTSKPKMRQDLMIAATAIAYQIRLATRNTADFERINDLFPLPGIVNPFDCEWPGASKPEFVPPEQFRPSLMLN</sequence>
<keyword evidence="10" id="KW-1185">Reference proteome</keyword>
<evidence type="ECO:0000256" key="6">
    <source>
        <dbReference type="ARBA" id="ARBA00022842"/>
    </source>
</evidence>
<keyword evidence="6" id="KW-0460">Magnesium</keyword>
<evidence type="ECO:0000256" key="7">
    <source>
        <dbReference type="ARBA" id="ARBA00038093"/>
    </source>
</evidence>